<reference evidence="2" key="1">
    <citation type="submission" date="2020-11" db="EMBL/GenBank/DDBJ databases">
        <authorList>
            <person name="Tran Van P."/>
        </authorList>
    </citation>
    <scope>NUCLEOTIDE SEQUENCE</scope>
</reference>
<gene>
    <name evidence="2" type="ORF">TGEB3V08_LOCUS1955</name>
</gene>
<evidence type="ECO:0000256" key="1">
    <source>
        <dbReference type="SAM" id="MobiDB-lite"/>
    </source>
</evidence>
<organism evidence="2">
    <name type="scientific">Timema genevievae</name>
    <name type="common">Walking stick</name>
    <dbReference type="NCBI Taxonomy" id="629358"/>
    <lineage>
        <taxon>Eukaryota</taxon>
        <taxon>Metazoa</taxon>
        <taxon>Ecdysozoa</taxon>
        <taxon>Arthropoda</taxon>
        <taxon>Hexapoda</taxon>
        <taxon>Insecta</taxon>
        <taxon>Pterygota</taxon>
        <taxon>Neoptera</taxon>
        <taxon>Polyneoptera</taxon>
        <taxon>Phasmatodea</taxon>
        <taxon>Timematodea</taxon>
        <taxon>Timematoidea</taxon>
        <taxon>Timematidae</taxon>
        <taxon>Timema</taxon>
    </lineage>
</organism>
<sequence length="682" mass="75608">MGDSNTFIKPSPVHSLLAHKHVKRRNPSKPSTKVYISKDVGYCRTPPSLTEFNKATDRDAPFILTRSSILDLMESLKTIKESEDHFNSGMKLFQQGLTILENVLLENMKMRELPETSKNVHDKNLNITLPQPTSLPVTFVKEHREAPAKSSMVLATDRSDDNILINNVHQSASKTVKQNNALNVDQSESIDVGVSGQGALSSKRDVALKDDKTDCRTNPSAESTTDEHIGEDGELEKGILAVSYRIVMAALGEIELIMVDHVVLVKGSQKIKSQYLHLKITKLHSLFRKELRRLNIEEVNPHLPGKKVENHLGNNPPSLSSPKQDLNLDLPVLCSLAQHETSVLTNYYTTEAVAYKLNKTYITPQRKSTKRGRSNFQKDIDCLSEDDAKSEKLVNAPVVLSQTAEDGEIEVRISENDWGPIMPITTKRLSDASFDHSTTPLANYYNIIDGSPNSLHSAHSSPGMPMFHSNKEATHLINKHVKDKEKASKRSRPIDNTTKVTKDNPKPWSEMKKAVKKLSHLKPVDDDSNLSDASTCIYTSLKYVVDSEDSLAFVNSATYSCVSSNLVSLSLTTHPTGRPQQLTYHRRTMHHLLVGVVPNTRDSTATTVAKTYQATTSVVYTTTTTTCSVSVGATATTTTGYELPPNTQASLDLGTNSYRCLYVPIEDWLVAIREASYDSTRA</sequence>
<dbReference type="AlphaFoldDB" id="A0A7R9JR53"/>
<name>A0A7R9JR53_TIMGE</name>
<feature type="region of interest" description="Disordered" evidence="1">
    <location>
        <begin position="482"/>
        <end position="507"/>
    </location>
</feature>
<protein>
    <submittedName>
        <fullName evidence="2">Uncharacterized protein</fullName>
    </submittedName>
</protein>
<evidence type="ECO:0000313" key="2">
    <source>
        <dbReference type="EMBL" id="CAD7587795.1"/>
    </source>
</evidence>
<dbReference type="EMBL" id="OE839586">
    <property type="protein sequence ID" value="CAD7587795.1"/>
    <property type="molecule type" value="Genomic_DNA"/>
</dbReference>
<feature type="region of interest" description="Disordered" evidence="1">
    <location>
        <begin position="211"/>
        <end position="230"/>
    </location>
</feature>
<accession>A0A7R9JR53</accession>
<proteinExistence type="predicted"/>